<dbReference type="Pfam" id="PF00535">
    <property type="entry name" value="Glycos_transf_2"/>
    <property type="match status" value="1"/>
</dbReference>
<keyword evidence="1" id="KW-0472">Membrane</keyword>
<dbReference type="CDD" id="cd04179">
    <property type="entry name" value="DPM_DPG-synthase_like"/>
    <property type="match status" value="1"/>
</dbReference>
<organism evidence="3 4">
    <name type="scientific">Ramlibacter humi</name>
    <dbReference type="NCBI Taxonomy" id="2530451"/>
    <lineage>
        <taxon>Bacteria</taxon>
        <taxon>Pseudomonadati</taxon>
        <taxon>Pseudomonadota</taxon>
        <taxon>Betaproteobacteria</taxon>
        <taxon>Burkholderiales</taxon>
        <taxon>Comamonadaceae</taxon>
        <taxon>Ramlibacter</taxon>
    </lineage>
</organism>
<evidence type="ECO:0000313" key="3">
    <source>
        <dbReference type="EMBL" id="TFZ03922.1"/>
    </source>
</evidence>
<dbReference type="SUPFAM" id="SSF53448">
    <property type="entry name" value="Nucleotide-diphospho-sugar transferases"/>
    <property type="match status" value="1"/>
</dbReference>
<dbReference type="RefSeq" id="WP_135249548.1">
    <property type="nucleotide sequence ID" value="NZ_SMLK01000002.1"/>
</dbReference>
<feature type="domain" description="Glycosyltransferase 2-like" evidence="2">
    <location>
        <begin position="12"/>
        <end position="164"/>
    </location>
</feature>
<dbReference type="InterPro" id="IPR029044">
    <property type="entry name" value="Nucleotide-diphossugar_trans"/>
</dbReference>
<evidence type="ECO:0000256" key="1">
    <source>
        <dbReference type="SAM" id="Phobius"/>
    </source>
</evidence>
<dbReference type="PANTHER" id="PTHR48090">
    <property type="entry name" value="UNDECAPRENYL-PHOSPHATE 4-DEOXY-4-FORMAMIDO-L-ARABINOSE TRANSFERASE-RELATED"/>
    <property type="match status" value="1"/>
</dbReference>
<dbReference type="InterPro" id="IPR050256">
    <property type="entry name" value="Glycosyltransferase_2"/>
</dbReference>
<reference evidence="3 4" key="1">
    <citation type="submission" date="2019-03" db="EMBL/GenBank/DDBJ databases">
        <title>Ramlibacter sp. 18x22-1, whole genome shotgun sequence.</title>
        <authorList>
            <person name="Zhang X."/>
            <person name="Feng G."/>
            <person name="Zhu H."/>
        </authorList>
    </citation>
    <scope>NUCLEOTIDE SEQUENCE [LARGE SCALE GENOMIC DNA]</scope>
    <source>
        <strain evidence="3 4">18x22-1</strain>
    </source>
</reference>
<evidence type="ECO:0000259" key="2">
    <source>
        <dbReference type="Pfam" id="PF00535"/>
    </source>
</evidence>
<dbReference type="Gene3D" id="3.90.550.10">
    <property type="entry name" value="Spore Coat Polysaccharide Biosynthesis Protein SpsA, Chain A"/>
    <property type="match status" value="1"/>
</dbReference>
<dbReference type="GO" id="GO:0016740">
    <property type="term" value="F:transferase activity"/>
    <property type="evidence" value="ECO:0007669"/>
    <property type="project" value="UniProtKB-KW"/>
</dbReference>
<keyword evidence="3" id="KW-0808">Transferase</keyword>
<gene>
    <name evidence="3" type="ORF">EZ216_09785</name>
</gene>
<evidence type="ECO:0000313" key="4">
    <source>
        <dbReference type="Proteomes" id="UP000297839"/>
    </source>
</evidence>
<protein>
    <submittedName>
        <fullName evidence="3">Glycosyltransferase</fullName>
    </submittedName>
</protein>
<dbReference type="InterPro" id="IPR001173">
    <property type="entry name" value="Glyco_trans_2-like"/>
</dbReference>
<accession>A0A4Z0BZ09</accession>
<name>A0A4Z0BZ09_9BURK</name>
<keyword evidence="1" id="KW-0812">Transmembrane</keyword>
<dbReference type="EMBL" id="SMLK01000002">
    <property type="protein sequence ID" value="TFZ03922.1"/>
    <property type="molecule type" value="Genomic_DNA"/>
</dbReference>
<dbReference type="Proteomes" id="UP000297839">
    <property type="component" value="Unassembled WGS sequence"/>
</dbReference>
<feature type="transmembrane region" description="Helical" evidence="1">
    <location>
        <begin position="266"/>
        <end position="292"/>
    </location>
</feature>
<feature type="transmembrane region" description="Helical" evidence="1">
    <location>
        <begin position="232"/>
        <end position="254"/>
    </location>
</feature>
<dbReference type="PANTHER" id="PTHR48090:SF7">
    <property type="entry name" value="RFBJ PROTEIN"/>
    <property type="match status" value="1"/>
</dbReference>
<keyword evidence="4" id="KW-1185">Reference proteome</keyword>
<proteinExistence type="predicted"/>
<sequence>MLNELDSADIAVIIPCYNEEVAIGRVVTDFRRALPNARVYVYDNASTDRTAEVAERAGAIVGHEPFKGKGNVMRRMFSDVEADVYVLVDGDDTYDASAAPMLVRALLDQQLDMVNGARVTQVKEAYRFGHRFGNRLLTGLVQKIFGNRFGDMLSGYRVFSRRFVKSFPATSAGFEIETELTVHALELRMKTAELPTRYKDRPEGSTSKLNTIRDGLRILRMIGLLVKEERPLMFFSCAAVLLALLSVGLAGPILTEFFFTGLVTRLPTAVLSVGIMLVAVLSMMSGLVLDTVTHSRREMKRLAYLDIPAPSWRTARAKPAAQLQRYAANHDDVTLPGVPLVLS</sequence>
<keyword evidence="1" id="KW-1133">Transmembrane helix</keyword>
<comment type="caution">
    <text evidence="3">The sequence shown here is derived from an EMBL/GenBank/DDBJ whole genome shotgun (WGS) entry which is preliminary data.</text>
</comment>
<dbReference type="OrthoDB" id="276604at2"/>
<dbReference type="AlphaFoldDB" id="A0A4Z0BZ09"/>